<feature type="domain" description="C-type lectin" evidence="1">
    <location>
        <begin position="217"/>
        <end position="353"/>
    </location>
</feature>
<dbReference type="PROSITE" id="PS50041">
    <property type="entry name" value="C_TYPE_LECTIN_2"/>
    <property type="match status" value="2"/>
</dbReference>
<keyword evidence="4" id="KW-1185">Reference proteome</keyword>
<dbReference type="InterPro" id="IPR036058">
    <property type="entry name" value="Kazal_dom_sf"/>
</dbReference>
<dbReference type="InterPro" id="IPR002350">
    <property type="entry name" value="Kazal_dom"/>
</dbReference>
<dbReference type="SUPFAM" id="SSF56436">
    <property type="entry name" value="C-type lectin-like"/>
    <property type="match status" value="2"/>
</dbReference>
<proteinExistence type="predicted"/>
<evidence type="ECO:0000313" key="4">
    <source>
        <dbReference type="Proteomes" id="UP001497623"/>
    </source>
</evidence>
<feature type="domain" description="C-type lectin" evidence="1">
    <location>
        <begin position="74"/>
        <end position="206"/>
    </location>
</feature>
<evidence type="ECO:0008006" key="5">
    <source>
        <dbReference type="Google" id="ProtNLM"/>
    </source>
</evidence>
<dbReference type="CDD" id="cd00104">
    <property type="entry name" value="KAZAL_FS"/>
    <property type="match status" value="1"/>
</dbReference>
<dbReference type="InterPro" id="IPR016187">
    <property type="entry name" value="CTDL_fold"/>
</dbReference>
<evidence type="ECO:0000313" key="3">
    <source>
        <dbReference type="EMBL" id="CAL4201037.1"/>
    </source>
</evidence>
<dbReference type="SMART" id="SM00280">
    <property type="entry name" value="KAZAL"/>
    <property type="match status" value="1"/>
</dbReference>
<dbReference type="Pfam" id="PF00050">
    <property type="entry name" value="Kazal_1"/>
    <property type="match status" value="1"/>
</dbReference>
<evidence type="ECO:0000259" key="1">
    <source>
        <dbReference type="PROSITE" id="PS50041"/>
    </source>
</evidence>
<dbReference type="InterPro" id="IPR001304">
    <property type="entry name" value="C-type_lectin-like"/>
</dbReference>
<sequence length="353" mass="41203">GNGITAHPCYYECGIDHDWVCGTDDKSYQNPCMLNISACNAQDKIITIKHHGPCEVVKECPEKHFMFEGVKKPFIIFKDKGRTWDEAMKKCEDEMLEAVHLSNEVAVTLRKFILHSCGDIPIWLNARANGSMFIWQDNQTELRKMNPVWLIGDPTSIFDMFWHYLDKRVTTEHCLALAVWHEDWSKRPRRAYASKSCLYHYTTICTGCPRGFFQIESSRKCFHIINDVERNWFEARAKCKEQNAVLATPSEENAVALRKHISDTYVVAGEVWKGRWYLWLDAMVPAGKGRVMWQRNSTELSRDHHLWLLEEPDIRKNRDMCLVMAFQQSVISNFPKQVYATYPCTDRKYTLCE</sequence>
<dbReference type="Proteomes" id="UP001497623">
    <property type="component" value="Unassembled WGS sequence"/>
</dbReference>
<feature type="domain" description="Kazal-like" evidence="2">
    <location>
        <begin position="3"/>
        <end position="56"/>
    </location>
</feature>
<evidence type="ECO:0000259" key="2">
    <source>
        <dbReference type="PROSITE" id="PS51465"/>
    </source>
</evidence>
<name>A0AAV2SJP0_MEGNR</name>
<dbReference type="SMART" id="SM00034">
    <property type="entry name" value="CLECT"/>
    <property type="match status" value="1"/>
</dbReference>
<dbReference type="Gene3D" id="3.10.100.10">
    <property type="entry name" value="Mannose-Binding Protein A, subunit A"/>
    <property type="match status" value="2"/>
</dbReference>
<dbReference type="Gene3D" id="3.30.60.30">
    <property type="match status" value="1"/>
</dbReference>
<comment type="caution">
    <text evidence="3">The sequence shown here is derived from an EMBL/GenBank/DDBJ whole genome shotgun (WGS) entry which is preliminary data.</text>
</comment>
<feature type="non-terminal residue" evidence="3">
    <location>
        <position position="353"/>
    </location>
</feature>
<dbReference type="InterPro" id="IPR016186">
    <property type="entry name" value="C-type_lectin-like/link_sf"/>
</dbReference>
<gene>
    <name evidence="3" type="ORF">MNOR_LOCUS37582</name>
</gene>
<protein>
    <recommendedName>
        <fullName evidence="5">C-type lectin domain-containing protein</fullName>
    </recommendedName>
</protein>
<organism evidence="3 4">
    <name type="scientific">Meganyctiphanes norvegica</name>
    <name type="common">Northern krill</name>
    <name type="synonym">Thysanopoda norvegica</name>
    <dbReference type="NCBI Taxonomy" id="48144"/>
    <lineage>
        <taxon>Eukaryota</taxon>
        <taxon>Metazoa</taxon>
        <taxon>Ecdysozoa</taxon>
        <taxon>Arthropoda</taxon>
        <taxon>Crustacea</taxon>
        <taxon>Multicrustacea</taxon>
        <taxon>Malacostraca</taxon>
        <taxon>Eumalacostraca</taxon>
        <taxon>Eucarida</taxon>
        <taxon>Euphausiacea</taxon>
        <taxon>Euphausiidae</taxon>
        <taxon>Meganyctiphanes</taxon>
    </lineage>
</organism>
<reference evidence="3 4" key="1">
    <citation type="submission" date="2024-05" db="EMBL/GenBank/DDBJ databases">
        <authorList>
            <person name="Wallberg A."/>
        </authorList>
    </citation>
    <scope>NUCLEOTIDE SEQUENCE [LARGE SCALE GENOMIC DNA]</scope>
</reference>
<dbReference type="CDD" id="cd00037">
    <property type="entry name" value="CLECT"/>
    <property type="match status" value="1"/>
</dbReference>
<dbReference type="Pfam" id="PF00059">
    <property type="entry name" value="Lectin_C"/>
    <property type="match status" value="1"/>
</dbReference>
<dbReference type="PROSITE" id="PS51465">
    <property type="entry name" value="KAZAL_2"/>
    <property type="match status" value="1"/>
</dbReference>
<dbReference type="EMBL" id="CAXKWB010076983">
    <property type="protein sequence ID" value="CAL4201037.1"/>
    <property type="molecule type" value="Genomic_DNA"/>
</dbReference>
<feature type="non-terminal residue" evidence="3">
    <location>
        <position position="1"/>
    </location>
</feature>
<dbReference type="SUPFAM" id="SSF100895">
    <property type="entry name" value="Kazal-type serine protease inhibitors"/>
    <property type="match status" value="1"/>
</dbReference>
<accession>A0AAV2SJP0</accession>
<dbReference type="AlphaFoldDB" id="A0AAV2SJP0"/>